<keyword evidence="2" id="KW-1185">Reference proteome</keyword>
<dbReference type="Proteomes" id="UP000198327">
    <property type="component" value="Unassembled WGS sequence"/>
</dbReference>
<name>A0A239G434_9NOCA</name>
<proteinExistence type="predicted"/>
<dbReference type="RefSeq" id="WP_176444195.1">
    <property type="nucleotide sequence ID" value="NZ_FZOW01000004.1"/>
</dbReference>
<evidence type="ECO:0000313" key="2">
    <source>
        <dbReference type="Proteomes" id="UP000198327"/>
    </source>
</evidence>
<dbReference type="AlphaFoldDB" id="A0A239G434"/>
<organism evidence="1 2">
    <name type="scientific">Rhodococcoides kyotonense</name>
    <dbReference type="NCBI Taxonomy" id="398843"/>
    <lineage>
        <taxon>Bacteria</taxon>
        <taxon>Bacillati</taxon>
        <taxon>Actinomycetota</taxon>
        <taxon>Actinomycetes</taxon>
        <taxon>Mycobacteriales</taxon>
        <taxon>Nocardiaceae</taxon>
        <taxon>Rhodococcoides</taxon>
    </lineage>
</organism>
<evidence type="ECO:0000313" key="1">
    <source>
        <dbReference type="EMBL" id="SNS64116.1"/>
    </source>
</evidence>
<accession>A0A239G434</accession>
<dbReference type="EMBL" id="FZOW01000004">
    <property type="protein sequence ID" value="SNS64116.1"/>
    <property type="molecule type" value="Genomic_DNA"/>
</dbReference>
<reference evidence="2" key="1">
    <citation type="submission" date="2017-06" db="EMBL/GenBank/DDBJ databases">
        <authorList>
            <person name="Varghese N."/>
            <person name="Submissions S."/>
        </authorList>
    </citation>
    <scope>NUCLEOTIDE SEQUENCE [LARGE SCALE GENOMIC DNA]</scope>
    <source>
        <strain evidence="2">JCM 23211</strain>
    </source>
</reference>
<sequence length="51" mass="5872">MNFHSILRRGSAKVPLLESARLTGSPRTWPSEKLERLLTPREIDMVRRGLV</sequence>
<protein>
    <submittedName>
        <fullName evidence="1">Uncharacterized protein</fullName>
    </submittedName>
</protein>
<gene>
    <name evidence="1" type="ORF">SAMN05421642_10462</name>
</gene>